<dbReference type="EMBL" id="MT142381">
    <property type="protein sequence ID" value="QJA79442.1"/>
    <property type="molecule type" value="Genomic_DNA"/>
</dbReference>
<evidence type="ECO:0000256" key="2">
    <source>
        <dbReference type="ARBA" id="ARBA00012274"/>
    </source>
</evidence>
<dbReference type="EC" id="1.17.4.1" evidence="2"/>
<sequence>MYKRPDILQGDTVRFLTPYGKLYVTVNWDENNTIKEVFSTIGKSKETINAFTESISRLASMSLQNGVSPDAVANQLLGTAANMNCFHEGTGELMPSISHAIGEAILQIYNQLQERKHDVDQGTSIPRLKEHVC</sequence>
<gene>
    <name evidence="8" type="ORF">MM415A00879_0013</name>
    <name evidence="7" type="ORF">MM415B00915_0025</name>
</gene>
<organism evidence="8">
    <name type="scientific">viral metagenome</name>
    <dbReference type="NCBI Taxonomy" id="1070528"/>
    <lineage>
        <taxon>unclassified sequences</taxon>
        <taxon>metagenomes</taxon>
        <taxon>organismal metagenomes</taxon>
    </lineage>
</organism>
<evidence type="ECO:0000256" key="3">
    <source>
        <dbReference type="ARBA" id="ARBA00022634"/>
    </source>
</evidence>
<dbReference type="GO" id="GO:0004748">
    <property type="term" value="F:ribonucleoside-diphosphate reductase activity, thioredoxin disulfide as acceptor"/>
    <property type="evidence" value="ECO:0007669"/>
    <property type="project" value="UniProtKB-EC"/>
</dbReference>
<dbReference type="AlphaFoldDB" id="A0A6M3KCA1"/>
<accession>A0A6M3KCA1</accession>
<protein>
    <recommendedName>
        <fullName evidence="2">ribonucleoside-diphosphate reductase</fullName>
        <ecNumber evidence="2">1.17.4.1</ecNumber>
    </recommendedName>
</protein>
<dbReference type="EMBL" id="MT141446">
    <property type="protein sequence ID" value="QJA61601.1"/>
    <property type="molecule type" value="Genomic_DNA"/>
</dbReference>
<dbReference type="GO" id="GO:0071897">
    <property type="term" value="P:DNA biosynthetic process"/>
    <property type="evidence" value="ECO:0007669"/>
    <property type="project" value="UniProtKB-KW"/>
</dbReference>
<feature type="domain" description="TSCPD" evidence="6">
    <location>
        <begin position="2"/>
        <end position="107"/>
    </location>
</feature>
<keyword evidence="3" id="KW-0237">DNA synthesis</keyword>
<name>A0A6M3KCA1_9ZZZZ</name>
<evidence type="ECO:0000256" key="4">
    <source>
        <dbReference type="ARBA" id="ARBA00022741"/>
    </source>
</evidence>
<evidence type="ECO:0000313" key="8">
    <source>
        <dbReference type="EMBL" id="QJA79442.1"/>
    </source>
</evidence>
<evidence type="ECO:0000259" key="6">
    <source>
        <dbReference type="Pfam" id="PF12637"/>
    </source>
</evidence>
<dbReference type="Pfam" id="PF12637">
    <property type="entry name" value="TSCPD"/>
    <property type="match status" value="1"/>
</dbReference>
<reference evidence="8" key="1">
    <citation type="submission" date="2020-03" db="EMBL/GenBank/DDBJ databases">
        <title>The deep terrestrial virosphere.</title>
        <authorList>
            <person name="Holmfeldt K."/>
            <person name="Nilsson E."/>
            <person name="Simone D."/>
            <person name="Lopez-Fernandez M."/>
            <person name="Wu X."/>
            <person name="de Brujin I."/>
            <person name="Lundin D."/>
            <person name="Andersson A."/>
            <person name="Bertilsson S."/>
            <person name="Dopson M."/>
        </authorList>
    </citation>
    <scope>NUCLEOTIDE SEQUENCE</scope>
    <source>
        <strain evidence="8">MM415A00879</strain>
        <strain evidence="7">MM415B00915</strain>
    </source>
</reference>
<dbReference type="GO" id="GO:0000166">
    <property type="term" value="F:nucleotide binding"/>
    <property type="evidence" value="ECO:0007669"/>
    <property type="project" value="UniProtKB-KW"/>
</dbReference>
<evidence type="ECO:0000256" key="1">
    <source>
        <dbReference type="ARBA" id="ARBA00007405"/>
    </source>
</evidence>
<proteinExistence type="inferred from homology"/>
<keyword evidence="4" id="KW-0547">Nucleotide-binding</keyword>
<comment type="catalytic activity">
    <reaction evidence="5">
        <text>a 2'-deoxyribonucleoside 5'-diphosphate + [thioredoxin]-disulfide + H2O = a ribonucleoside 5'-diphosphate + [thioredoxin]-dithiol</text>
        <dbReference type="Rhea" id="RHEA:23252"/>
        <dbReference type="Rhea" id="RHEA-COMP:10698"/>
        <dbReference type="Rhea" id="RHEA-COMP:10700"/>
        <dbReference type="ChEBI" id="CHEBI:15377"/>
        <dbReference type="ChEBI" id="CHEBI:29950"/>
        <dbReference type="ChEBI" id="CHEBI:50058"/>
        <dbReference type="ChEBI" id="CHEBI:57930"/>
        <dbReference type="ChEBI" id="CHEBI:73316"/>
        <dbReference type="EC" id="1.17.4.1"/>
    </reaction>
</comment>
<evidence type="ECO:0000313" key="7">
    <source>
        <dbReference type="EMBL" id="QJA61601.1"/>
    </source>
</evidence>
<evidence type="ECO:0000256" key="5">
    <source>
        <dbReference type="ARBA" id="ARBA00047754"/>
    </source>
</evidence>
<comment type="similarity">
    <text evidence="1">Belongs to the ribonucleoside diphosphate reductase class-2 family.</text>
</comment>
<dbReference type="InterPro" id="IPR024434">
    <property type="entry name" value="TSCPD_dom"/>
</dbReference>